<dbReference type="Pfam" id="PF01822">
    <property type="entry name" value="WSC"/>
    <property type="match status" value="1"/>
</dbReference>
<reference evidence="2 4" key="2">
    <citation type="journal article" date="2013" name="Nature">
        <title>Insights into bilaterian evolution from three spiralian genomes.</title>
        <authorList>
            <person name="Simakov O."/>
            <person name="Marletaz F."/>
            <person name="Cho S.J."/>
            <person name="Edsinger-Gonzales E."/>
            <person name="Havlak P."/>
            <person name="Hellsten U."/>
            <person name="Kuo D.H."/>
            <person name="Larsson T."/>
            <person name="Lv J."/>
            <person name="Arendt D."/>
            <person name="Savage R."/>
            <person name="Osoegawa K."/>
            <person name="de Jong P."/>
            <person name="Grimwood J."/>
            <person name="Chapman J.A."/>
            <person name="Shapiro H."/>
            <person name="Aerts A."/>
            <person name="Otillar R.P."/>
            <person name="Terry A.Y."/>
            <person name="Boore J.L."/>
            <person name="Grigoriev I.V."/>
            <person name="Lindberg D.R."/>
            <person name="Seaver E.C."/>
            <person name="Weisblat D.A."/>
            <person name="Putnam N.H."/>
            <person name="Rokhsar D.S."/>
        </authorList>
    </citation>
    <scope>NUCLEOTIDE SEQUENCE</scope>
    <source>
        <strain evidence="2 4">I ESC-2004</strain>
    </source>
</reference>
<organism evidence="2">
    <name type="scientific">Capitella teleta</name>
    <name type="common">Polychaete worm</name>
    <dbReference type="NCBI Taxonomy" id="283909"/>
    <lineage>
        <taxon>Eukaryota</taxon>
        <taxon>Metazoa</taxon>
        <taxon>Spiralia</taxon>
        <taxon>Lophotrochozoa</taxon>
        <taxon>Annelida</taxon>
        <taxon>Polychaeta</taxon>
        <taxon>Sedentaria</taxon>
        <taxon>Scolecida</taxon>
        <taxon>Capitellidae</taxon>
        <taxon>Capitella</taxon>
    </lineage>
</organism>
<dbReference type="EMBL" id="KB292740">
    <property type="protein sequence ID" value="ELU17044.1"/>
    <property type="molecule type" value="Genomic_DNA"/>
</dbReference>
<feature type="domain" description="WSC" evidence="1">
    <location>
        <begin position="69"/>
        <end position="104"/>
    </location>
</feature>
<protein>
    <recommendedName>
        <fullName evidence="1">WSC domain-containing protein</fullName>
    </recommendedName>
</protein>
<feature type="non-terminal residue" evidence="2">
    <location>
        <position position="1"/>
    </location>
</feature>
<dbReference type="InterPro" id="IPR002889">
    <property type="entry name" value="WSC_carb-bd"/>
</dbReference>
<sequence>WNQLRDICIGQVPENSEDSASSLDTRQPGIGIYYESVHIKIPLLICTYKLMLRTLLNGSFLHVLIQLAGLECWCGNRYDYDRYGLTPNECTINCRGNTNETCGGYWHIQIYSVCPTGKYKGEGDPVINDEPNCENECHCDDELSCFFTNGTCKDGCATGWRGITCNER</sequence>
<reference evidence="4" key="1">
    <citation type="submission" date="2012-12" db="EMBL/GenBank/DDBJ databases">
        <authorList>
            <person name="Hellsten U."/>
            <person name="Grimwood J."/>
            <person name="Chapman J.A."/>
            <person name="Shapiro H."/>
            <person name="Aerts A."/>
            <person name="Otillar R.P."/>
            <person name="Terry A.Y."/>
            <person name="Boore J.L."/>
            <person name="Simakov O."/>
            <person name="Marletaz F."/>
            <person name="Cho S.-J."/>
            <person name="Edsinger-Gonzales E."/>
            <person name="Havlak P."/>
            <person name="Kuo D.-H."/>
            <person name="Larsson T."/>
            <person name="Lv J."/>
            <person name="Arendt D."/>
            <person name="Savage R."/>
            <person name="Osoegawa K."/>
            <person name="de Jong P."/>
            <person name="Lindberg D.R."/>
            <person name="Seaver E.C."/>
            <person name="Weisblat D.A."/>
            <person name="Putnam N.H."/>
            <person name="Grigoriev I.V."/>
            <person name="Rokhsar D.S."/>
        </authorList>
    </citation>
    <scope>NUCLEOTIDE SEQUENCE</scope>
    <source>
        <strain evidence="4">I ESC-2004</strain>
    </source>
</reference>
<evidence type="ECO:0000313" key="3">
    <source>
        <dbReference type="EnsemblMetazoa" id="CapteP212430"/>
    </source>
</evidence>
<feature type="non-terminal residue" evidence="2">
    <location>
        <position position="168"/>
    </location>
</feature>
<name>R7VEH6_CAPTE</name>
<evidence type="ECO:0000313" key="4">
    <source>
        <dbReference type="Proteomes" id="UP000014760"/>
    </source>
</evidence>
<gene>
    <name evidence="2" type="ORF">CAPTEDRAFT_212430</name>
</gene>
<dbReference type="EMBL" id="AMQN01036159">
    <property type="status" value="NOT_ANNOTATED_CDS"/>
    <property type="molecule type" value="Genomic_DNA"/>
</dbReference>
<proteinExistence type="predicted"/>
<dbReference type="EMBL" id="AMQN01036160">
    <property type="status" value="NOT_ANNOTATED_CDS"/>
    <property type="molecule type" value="Genomic_DNA"/>
</dbReference>
<dbReference type="EnsemblMetazoa" id="CapteT212430">
    <property type="protein sequence ID" value="CapteP212430"/>
    <property type="gene ID" value="CapteG212430"/>
</dbReference>
<evidence type="ECO:0000313" key="2">
    <source>
        <dbReference type="EMBL" id="ELU17044.1"/>
    </source>
</evidence>
<evidence type="ECO:0000259" key="1">
    <source>
        <dbReference type="Pfam" id="PF01822"/>
    </source>
</evidence>
<accession>R7VEH6</accession>
<dbReference type="Proteomes" id="UP000014760">
    <property type="component" value="Unassembled WGS sequence"/>
</dbReference>
<reference evidence="3" key="3">
    <citation type="submission" date="2015-06" db="UniProtKB">
        <authorList>
            <consortium name="EnsemblMetazoa"/>
        </authorList>
    </citation>
    <scope>IDENTIFICATION</scope>
</reference>
<dbReference type="AlphaFoldDB" id="R7VEH6"/>
<dbReference type="OrthoDB" id="2019572at2759"/>
<dbReference type="HOGENOM" id="CLU_1590500_0_0_1"/>
<keyword evidence="4" id="KW-1185">Reference proteome</keyword>